<keyword evidence="3" id="KW-1185">Reference proteome</keyword>
<evidence type="ECO:0000259" key="1">
    <source>
        <dbReference type="Pfam" id="PF21311"/>
    </source>
</evidence>
<sequence>MNPEMRTPSRRQLLKWGGGLVGVGAFGSVMLTSSSASAAAVTSSKHFDLTAASTMFLREIDLQETRVLQSFAFDNTNKHLYTAQLVQGGRELPGETQFYDGAARAAQGDLCITRLDWGGNEIGCMYLKGFGHGVSIAVEPSGNGAYLWTECDVDMTKNPDSSGNRYGTKIARFKFANGAVLTTASAALTKYTPVAGSTNTTVAIDPANSRIAHRYNLNGTWKYALYDLATFKSGGSPLTTITQVSDLTGVTFQGYTTYGQYLYTIDGTAYGTSGSVEGTGNTYITCVDWNTGTKVDRQLTKAGSSLSYREPEGLAVQIPDTSNMAAVRLHMGFASGADASAPKQASFYYKDVLV</sequence>
<dbReference type="PROSITE" id="PS51318">
    <property type="entry name" value="TAT"/>
    <property type="match status" value="1"/>
</dbReference>
<reference evidence="2" key="2">
    <citation type="submission" date="2020-09" db="EMBL/GenBank/DDBJ databases">
        <authorList>
            <person name="Sun Q."/>
            <person name="Ohkuma M."/>
        </authorList>
    </citation>
    <scope>NUCLEOTIDE SEQUENCE</scope>
    <source>
        <strain evidence="2">JCM 3302</strain>
    </source>
</reference>
<dbReference type="InterPro" id="IPR048799">
    <property type="entry name" value="P68_RBP_TagC-like_beta-prop"/>
</dbReference>
<dbReference type="Proteomes" id="UP000641386">
    <property type="component" value="Unassembled WGS sequence"/>
</dbReference>
<organism evidence="2 3">
    <name type="scientific">Streptomyces spiralis</name>
    <dbReference type="NCBI Taxonomy" id="66376"/>
    <lineage>
        <taxon>Bacteria</taxon>
        <taxon>Bacillati</taxon>
        <taxon>Actinomycetota</taxon>
        <taxon>Actinomycetes</taxon>
        <taxon>Kitasatosporales</taxon>
        <taxon>Streptomycetaceae</taxon>
        <taxon>Streptomyces</taxon>
    </lineage>
</organism>
<dbReference type="SUPFAM" id="SSF75011">
    <property type="entry name" value="3-carboxy-cis,cis-mucoante lactonizing enzyme"/>
    <property type="match status" value="1"/>
</dbReference>
<dbReference type="Pfam" id="PF21311">
    <property type="entry name" value="Phage_RBD_prop"/>
    <property type="match status" value="1"/>
</dbReference>
<accession>A0A918ZIB5</accession>
<gene>
    <name evidence="2" type="ORF">GCM10014715_02490</name>
</gene>
<proteinExistence type="predicted"/>
<protein>
    <recommendedName>
        <fullName evidence="1">P68 RBP/TagC-like beta-propeller domain-containing protein</fullName>
    </recommendedName>
</protein>
<dbReference type="InterPro" id="IPR006311">
    <property type="entry name" value="TAT_signal"/>
</dbReference>
<name>A0A918ZIB5_9ACTN</name>
<comment type="caution">
    <text evidence="2">The sequence shown here is derived from an EMBL/GenBank/DDBJ whole genome shotgun (WGS) entry which is preliminary data.</text>
</comment>
<feature type="domain" description="P68 RBP/TagC-like beta-propeller" evidence="1">
    <location>
        <begin position="67"/>
        <end position="337"/>
    </location>
</feature>
<evidence type="ECO:0000313" key="2">
    <source>
        <dbReference type="EMBL" id="GHE53201.1"/>
    </source>
</evidence>
<dbReference type="AlphaFoldDB" id="A0A918ZIB5"/>
<dbReference type="RefSeq" id="WP_189895627.1">
    <property type="nucleotide sequence ID" value="NZ_BNBC01000001.1"/>
</dbReference>
<reference evidence="2" key="1">
    <citation type="journal article" date="2014" name="Int. J. Syst. Evol. Microbiol.">
        <title>Complete genome sequence of Corynebacterium casei LMG S-19264T (=DSM 44701T), isolated from a smear-ripened cheese.</title>
        <authorList>
            <consortium name="US DOE Joint Genome Institute (JGI-PGF)"/>
            <person name="Walter F."/>
            <person name="Albersmeier A."/>
            <person name="Kalinowski J."/>
            <person name="Ruckert C."/>
        </authorList>
    </citation>
    <scope>NUCLEOTIDE SEQUENCE</scope>
    <source>
        <strain evidence="2">JCM 3302</strain>
    </source>
</reference>
<dbReference type="EMBL" id="BNBC01000001">
    <property type="protein sequence ID" value="GHE53201.1"/>
    <property type="molecule type" value="Genomic_DNA"/>
</dbReference>
<evidence type="ECO:0000313" key="3">
    <source>
        <dbReference type="Proteomes" id="UP000641386"/>
    </source>
</evidence>